<dbReference type="InterPro" id="IPR012862">
    <property type="entry name" value="DUF1635"/>
</dbReference>
<organism evidence="1 2">
    <name type="scientific">Linum trigynum</name>
    <dbReference type="NCBI Taxonomy" id="586398"/>
    <lineage>
        <taxon>Eukaryota</taxon>
        <taxon>Viridiplantae</taxon>
        <taxon>Streptophyta</taxon>
        <taxon>Embryophyta</taxon>
        <taxon>Tracheophyta</taxon>
        <taxon>Spermatophyta</taxon>
        <taxon>Magnoliopsida</taxon>
        <taxon>eudicotyledons</taxon>
        <taxon>Gunneridae</taxon>
        <taxon>Pentapetalae</taxon>
        <taxon>rosids</taxon>
        <taxon>fabids</taxon>
        <taxon>Malpighiales</taxon>
        <taxon>Linaceae</taxon>
        <taxon>Linum</taxon>
    </lineage>
</organism>
<proteinExistence type="predicted"/>
<dbReference type="PANTHER" id="PTHR33431">
    <property type="entry name" value="ENABLED-LIKE PROTEIN (DUF1635)"/>
    <property type="match status" value="1"/>
</dbReference>
<protein>
    <submittedName>
        <fullName evidence="1">Uncharacterized protein</fullName>
    </submittedName>
</protein>
<keyword evidence="2" id="KW-1185">Reference proteome</keyword>
<name>A0AAV2DKT9_9ROSI</name>
<dbReference type="EMBL" id="OZ034816">
    <property type="protein sequence ID" value="CAL1374185.1"/>
    <property type="molecule type" value="Genomic_DNA"/>
</dbReference>
<evidence type="ECO:0000313" key="1">
    <source>
        <dbReference type="EMBL" id="CAL1374185.1"/>
    </source>
</evidence>
<reference evidence="1 2" key="1">
    <citation type="submission" date="2024-04" db="EMBL/GenBank/DDBJ databases">
        <authorList>
            <person name="Fracassetti M."/>
        </authorList>
    </citation>
    <scope>NUCLEOTIDE SEQUENCE [LARGE SCALE GENOMIC DNA]</scope>
</reference>
<dbReference type="PANTHER" id="PTHR33431:SF2">
    <property type="entry name" value="CAMP-DEPENDENT PROTEIN KINASE CATALYTIC SUBUNIT-LIKE"/>
    <property type="match status" value="1"/>
</dbReference>
<dbReference type="Pfam" id="PF07795">
    <property type="entry name" value="DUF1635"/>
    <property type="match status" value="1"/>
</dbReference>
<accession>A0AAV2DKT9</accession>
<dbReference type="AlphaFoldDB" id="A0AAV2DKT9"/>
<sequence length="267" mass="28970">MEDNCSPHSAIGWGSFYQDEVIEEFKQYVLYTSELETTIVSAREDIANRDLEILHLKELLSNTTKERNEARVQCQKLILDKSMLQQQLLLLHHLKLKHKEAEEEATATAPVSVSSGASITPDEQLAAPAAIEGSPAETQQRCGAEVDDVVEKLAADRTLPEKGKLLQAVKDAGPLLQTLLLAGPLPQWQHPPPQLDTVEIPPVTIPSSSLSSPAAAAAAAGRLIHQESFSSSSSPPSNACFGSKRSLELCDSPASPNKKHHKLDLLH</sequence>
<evidence type="ECO:0000313" key="2">
    <source>
        <dbReference type="Proteomes" id="UP001497516"/>
    </source>
</evidence>
<dbReference type="Proteomes" id="UP001497516">
    <property type="component" value="Chromosome 3"/>
</dbReference>
<gene>
    <name evidence="1" type="ORF">LTRI10_LOCUS16067</name>
</gene>